<evidence type="ECO:0000259" key="2">
    <source>
        <dbReference type="Pfam" id="PF13360"/>
    </source>
</evidence>
<dbReference type="InterPro" id="IPR011047">
    <property type="entry name" value="Quinoprotein_ADH-like_sf"/>
</dbReference>
<dbReference type="Gene3D" id="2.130.10.10">
    <property type="entry name" value="YVTN repeat-like/Quinoprotein amine dehydrogenase"/>
    <property type="match status" value="1"/>
</dbReference>
<feature type="signal peptide" evidence="1">
    <location>
        <begin position="1"/>
        <end position="25"/>
    </location>
</feature>
<name>A0ABW3N6L2_9FLAO</name>
<reference evidence="4" key="1">
    <citation type="journal article" date="2019" name="Int. J. Syst. Evol. Microbiol.">
        <title>The Global Catalogue of Microorganisms (GCM) 10K type strain sequencing project: providing services to taxonomists for standard genome sequencing and annotation.</title>
        <authorList>
            <consortium name="The Broad Institute Genomics Platform"/>
            <consortium name="The Broad Institute Genome Sequencing Center for Infectious Disease"/>
            <person name="Wu L."/>
            <person name="Ma J."/>
        </authorList>
    </citation>
    <scope>NUCLEOTIDE SEQUENCE [LARGE SCALE GENOMIC DNA]</scope>
    <source>
        <strain evidence="4">CCUG 62215</strain>
    </source>
</reference>
<keyword evidence="1" id="KW-0732">Signal</keyword>
<sequence length="631" mass="69142">MKNSLQKPIALIAFMLFAFTNNAVAQRAETPDFQYDLGAKINEMRITPAGTMVVATNDGLVGVKPGQNELLFNFTDYGRVKPEELTYVPDSPYVIVGQTGFANVTSKKAVIDYVSGKVLFTTESKGWKSVTSCDAMIPQNKLVVSGLQKGGDKKGGSVTPKVAVYDLGTGELDYSFYLVEPGKVTMKYFAVTGTPLLLKDKLLIPTSQGILAKSKDGKTLWENKVKNINWMITDETEQEIYAFAASANLQNEKIYRINANGQPAWDDERKVKGKVSNFQILPQGIAVVSNVADQGKKGLSAIGQAKAQSNIYMLNRADGEDLWKKAPKTKGYVQHFYVMDDGILFGIREGGINKISFDGNTLFKKPLKTGPNILTMAETPQGLLYITSSDANIVDLKTGSQVWKKPLKYKKASAVSSVYDEKNDRYLISADENLISLNANDGTSEILAESDFEGKEDPTSVEIRDGGILLTSSQNMRMLNWEGDKSWHEYRRAPGKSAFGAILAGVTAVASTTMAMSAAARAGANRNTLGRYNSYGAEMDRAATMFSNIGTASFNEMAKRFKATSATKDSRFVLTKLDEGVGLVKLNKDTGAEEKQIILKDKKPEYQVDGFGGILYYKANDKTIYAYDLKK</sequence>
<protein>
    <submittedName>
        <fullName evidence="3">PQQ-binding-like beta-propeller repeat protein</fullName>
    </submittedName>
</protein>
<evidence type="ECO:0000313" key="4">
    <source>
        <dbReference type="Proteomes" id="UP001597013"/>
    </source>
</evidence>
<dbReference type="SUPFAM" id="SSF50969">
    <property type="entry name" value="YVTN repeat-like/Quinoprotein amine dehydrogenase"/>
    <property type="match status" value="1"/>
</dbReference>
<accession>A0ABW3N6L2</accession>
<dbReference type="RefSeq" id="WP_386129908.1">
    <property type="nucleotide sequence ID" value="NZ_JBHTJL010000009.1"/>
</dbReference>
<dbReference type="Proteomes" id="UP001597013">
    <property type="component" value="Unassembled WGS sequence"/>
</dbReference>
<gene>
    <name evidence="3" type="ORF">ACFQ1Q_08505</name>
</gene>
<feature type="domain" description="Pyrrolo-quinoline quinone repeat" evidence="2">
    <location>
        <begin position="309"/>
        <end position="630"/>
    </location>
</feature>
<feature type="chain" id="PRO_5045221774" evidence="1">
    <location>
        <begin position="26"/>
        <end position="631"/>
    </location>
</feature>
<dbReference type="InterPro" id="IPR015943">
    <property type="entry name" value="WD40/YVTN_repeat-like_dom_sf"/>
</dbReference>
<comment type="caution">
    <text evidence="3">The sequence shown here is derived from an EMBL/GenBank/DDBJ whole genome shotgun (WGS) entry which is preliminary data.</text>
</comment>
<dbReference type="EMBL" id="JBHTJL010000009">
    <property type="protein sequence ID" value="MFD1063287.1"/>
    <property type="molecule type" value="Genomic_DNA"/>
</dbReference>
<organism evidence="3 4">
    <name type="scientific">Winogradskyella litorisediminis</name>
    <dbReference type="NCBI Taxonomy" id="1156618"/>
    <lineage>
        <taxon>Bacteria</taxon>
        <taxon>Pseudomonadati</taxon>
        <taxon>Bacteroidota</taxon>
        <taxon>Flavobacteriia</taxon>
        <taxon>Flavobacteriales</taxon>
        <taxon>Flavobacteriaceae</taxon>
        <taxon>Winogradskyella</taxon>
    </lineage>
</organism>
<dbReference type="PANTHER" id="PTHR34512">
    <property type="entry name" value="CELL SURFACE PROTEIN"/>
    <property type="match status" value="1"/>
</dbReference>
<keyword evidence="4" id="KW-1185">Reference proteome</keyword>
<dbReference type="Pfam" id="PF13360">
    <property type="entry name" value="PQQ_2"/>
    <property type="match status" value="1"/>
</dbReference>
<evidence type="ECO:0000256" key="1">
    <source>
        <dbReference type="SAM" id="SignalP"/>
    </source>
</evidence>
<dbReference type="InterPro" id="IPR011044">
    <property type="entry name" value="Quino_amine_DH_bsu"/>
</dbReference>
<proteinExistence type="predicted"/>
<dbReference type="PANTHER" id="PTHR34512:SF30">
    <property type="entry name" value="OUTER MEMBRANE PROTEIN ASSEMBLY FACTOR BAMB"/>
    <property type="match status" value="1"/>
</dbReference>
<dbReference type="SUPFAM" id="SSF50998">
    <property type="entry name" value="Quinoprotein alcohol dehydrogenase-like"/>
    <property type="match status" value="1"/>
</dbReference>
<dbReference type="InterPro" id="IPR002372">
    <property type="entry name" value="PQQ_rpt_dom"/>
</dbReference>
<evidence type="ECO:0000313" key="3">
    <source>
        <dbReference type="EMBL" id="MFD1063287.1"/>
    </source>
</evidence>